<reference evidence="2 3" key="1">
    <citation type="submission" date="2023-01" db="EMBL/GenBank/DDBJ databases">
        <authorList>
            <person name="Kreplak J."/>
        </authorList>
    </citation>
    <scope>NUCLEOTIDE SEQUENCE [LARGE SCALE GENOMIC DNA]</scope>
</reference>
<dbReference type="InterPro" id="IPR044964">
    <property type="entry name" value="RCD1/SRO1-5"/>
</dbReference>
<dbReference type="EMBL" id="OX451738">
    <property type="protein sequence ID" value="CAI8604758.1"/>
    <property type="molecule type" value="Genomic_DNA"/>
</dbReference>
<organism evidence="2 3">
    <name type="scientific">Vicia faba</name>
    <name type="common">Broad bean</name>
    <name type="synonym">Faba vulgaris</name>
    <dbReference type="NCBI Taxonomy" id="3906"/>
    <lineage>
        <taxon>Eukaryota</taxon>
        <taxon>Viridiplantae</taxon>
        <taxon>Streptophyta</taxon>
        <taxon>Embryophyta</taxon>
        <taxon>Tracheophyta</taxon>
        <taxon>Spermatophyta</taxon>
        <taxon>Magnoliopsida</taxon>
        <taxon>eudicotyledons</taxon>
        <taxon>Gunneridae</taxon>
        <taxon>Pentapetalae</taxon>
        <taxon>rosids</taxon>
        <taxon>fabids</taxon>
        <taxon>Fabales</taxon>
        <taxon>Fabaceae</taxon>
        <taxon>Papilionoideae</taxon>
        <taxon>50 kb inversion clade</taxon>
        <taxon>NPAAA clade</taxon>
        <taxon>Hologalegina</taxon>
        <taxon>IRL clade</taxon>
        <taxon>Fabeae</taxon>
        <taxon>Vicia</taxon>
    </lineage>
</organism>
<dbReference type="AlphaFoldDB" id="A0AAV1A541"/>
<accession>A0AAV1A541</accession>
<dbReference type="PANTHER" id="PTHR32263:SF5">
    <property type="entry name" value="INACTIVE POLY [ADP-RIBOSE] POLYMERASE SRO1-RELATED"/>
    <property type="match status" value="1"/>
</dbReference>
<dbReference type="PANTHER" id="PTHR32263">
    <property type="entry name" value="INACTIVE POLY [ADP-RIBOSE] POLYMERASE SRO4-RELATED"/>
    <property type="match status" value="1"/>
</dbReference>
<dbReference type="InterPro" id="IPR057823">
    <property type="entry name" value="WWE_RCD1"/>
</dbReference>
<gene>
    <name evidence="2" type="ORF">VFH_III149000</name>
</gene>
<dbReference type="Pfam" id="PF23467">
    <property type="entry name" value="WWE_5"/>
    <property type="match status" value="1"/>
</dbReference>
<proteinExistence type="predicted"/>
<sequence length="259" mass="29418">MVFSSFNLALDRPILISPRNKIVKRMRLNRYKSKPTNSETCMGQSLIRYYVNFKKSGRPERLVVYENGGWKDFPRDVLDLVRKDFDVKKAVVKIDENGCCFFPEIYASSNEGPYYDLCNQDCGKGHESFLQDPNEIKLHLEIEINGVDASQFGECSRESNVFVKHIQVDAKQACSQNDLEVGDGSNKIGNGNVGKLIERNKNIGFNAYNETVYEKLDLENVQNMFLKGASSFGSADIVEIYPFSSTLMQSRLELFEKAS</sequence>
<evidence type="ECO:0000313" key="2">
    <source>
        <dbReference type="EMBL" id="CAI8604758.1"/>
    </source>
</evidence>
<dbReference type="Proteomes" id="UP001157006">
    <property type="component" value="Chromosome 3"/>
</dbReference>
<evidence type="ECO:0000313" key="3">
    <source>
        <dbReference type="Proteomes" id="UP001157006"/>
    </source>
</evidence>
<keyword evidence="3" id="KW-1185">Reference proteome</keyword>
<protein>
    <recommendedName>
        <fullName evidence="1">RCD1 WWE domain-containing protein</fullName>
    </recommendedName>
</protein>
<feature type="domain" description="RCD1 WWE" evidence="1">
    <location>
        <begin position="53"/>
        <end position="99"/>
    </location>
</feature>
<name>A0AAV1A541_VICFA</name>
<evidence type="ECO:0000259" key="1">
    <source>
        <dbReference type="Pfam" id="PF23467"/>
    </source>
</evidence>